<comment type="similarity">
    <text evidence="2">Belongs to the AAA ATPase family. RarA/MGS1/WRNIP1 subfamily.</text>
</comment>
<keyword evidence="4" id="KW-0547">Nucleotide-binding</keyword>
<evidence type="ECO:0000256" key="2">
    <source>
        <dbReference type="ARBA" id="ARBA00008959"/>
    </source>
</evidence>
<dbReference type="eggNOG" id="COG2256">
    <property type="taxonomic scope" value="Bacteria"/>
</dbReference>
<organism evidence="7 8">
    <name type="scientific">Hippea maritima (strain ATCC 700847 / DSM 10411 / MH2)</name>
    <dbReference type="NCBI Taxonomy" id="760142"/>
    <lineage>
        <taxon>Bacteria</taxon>
        <taxon>Pseudomonadati</taxon>
        <taxon>Campylobacterota</taxon>
        <taxon>Desulfurellia</taxon>
        <taxon>Desulfurellales</taxon>
        <taxon>Hippeaceae</taxon>
        <taxon>Hippea</taxon>
    </lineage>
</organism>
<reference evidence="7" key="1">
    <citation type="journal article" date="2011" name="Stand. Genomic Sci.">
        <title>Complete genome sequence of the thermophilic sulfur-reducer Hippea maritima type strain (MH(2)).</title>
        <authorList>
            <person name="Huntemann M."/>
            <person name="Lu M."/>
            <person name="Nolan M."/>
            <person name="Lapidus A."/>
            <person name="Lucas S."/>
            <person name="Hammon N."/>
            <person name="Deshpande S."/>
            <person name="Cheng J.F."/>
            <person name="Tapia R."/>
            <person name="Han C."/>
            <person name="Goodwin L."/>
            <person name="Pitluck S."/>
            <person name="Liolios K."/>
            <person name="Pagani I."/>
            <person name="Ivanova N."/>
            <person name="Ovchinikova G."/>
            <person name="Pati A."/>
            <person name="Chen A."/>
            <person name="Palaniappan K."/>
            <person name="Land M."/>
            <person name="Hauser L."/>
            <person name="Jeffries C.D."/>
            <person name="Detter J.C."/>
            <person name="Brambilla E.M."/>
            <person name="Rohde M."/>
            <person name="Spring S."/>
            <person name="Goker M."/>
            <person name="Woyke T."/>
            <person name="Bristow J."/>
            <person name="Eisen J.A."/>
            <person name="Markowitz V."/>
            <person name="Hugenholtz P."/>
            <person name="Kyrpides N.C."/>
            <person name="Klenk H.P."/>
            <person name="Mavromatis K."/>
        </authorList>
    </citation>
    <scope>NUCLEOTIDE SEQUENCE [LARGE SCALE GENOMIC DNA]</scope>
    <source>
        <strain evidence="7">DSM 10411</strain>
    </source>
</reference>
<dbReference type="InParanoid" id="F2LXY7"/>
<dbReference type="SMART" id="SM00382">
    <property type="entry name" value="AAA"/>
    <property type="match status" value="1"/>
</dbReference>
<dbReference type="InterPro" id="IPR008921">
    <property type="entry name" value="DNA_pol3_clamp-load_cplx_C"/>
</dbReference>
<comment type="function">
    <text evidence="1">DNA-dependent ATPase that plays important roles in cellular responses to stalled DNA replication processes.</text>
</comment>
<dbReference type="PANTHER" id="PTHR13779">
    <property type="entry name" value="WERNER HELICASE-INTERACTING PROTEIN 1 FAMILY MEMBER"/>
    <property type="match status" value="1"/>
</dbReference>
<evidence type="ECO:0000256" key="4">
    <source>
        <dbReference type="ARBA" id="ARBA00022741"/>
    </source>
</evidence>
<dbReference type="HOGENOM" id="CLU_017985_1_3_7"/>
<dbReference type="SUPFAM" id="SSF48019">
    <property type="entry name" value="post-AAA+ oligomerization domain-like"/>
    <property type="match status" value="1"/>
</dbReference>
<feature type="domain" description="AAA+ ATPase" evidence="6">
    <location>
        <begin position="34"/>
        <end position="145"/>
    </location>
</feature>
<dbReference type="GO" id="GO:0005524">
    <property type="term" value="F:ATP binding"/>
    <property type="evidence" value="ECO:0007669"/>
    <property type="project" value="UniProtKB-KW"/>
</dbReference>
<dbReference type="Pfam" id="PF12002">
    <property type="entry name" value="MgsA_C"/>
    <property type="match status" value="1"/>
</dbReference>
<dbReference type="InterPro" id="IPR003593">
    <property type="entry name" value="AAA+_ATPase"/>
</dbReference>
<dbReference type="GO" id="GO:0000731">
    <property type="term" value="P:DNA synthesis involved in DNA repair"/>
    <property type="evidence" value="ECO:0007669"/>
    <property type="project" value="TreeGrafter"/>
</dbReference>
<dbReference type="GO" id="GO:0017116">
    <property type="term" value="F:single-stranded DNA helicase activity"/>
    <property type="evidence" value="ECO:0007669"/>
    <property type="project" value="TreeGrafter"/>
</dbReference>
<dbReference type="FunFam" id="1.20.272.10:FF:000001">
    <property type="entry name" value="Putative AAA family ATPase"/>
    <property type="match status" value="1"/>
</dbReference>
<keyword evidence="8" id="KW-1185">Reference proteome</keyword>
<evidence type="ECO:0000313" key="7">
    <source>
        <dbReference type="EMBL" id="AEA33252.1"/>
    </source>
</evidence>
<dbReference type="InterPro" id="IPR003959">
    <property type="entry name" value="ATPase_AAA_core"/>
</dbReference>
<name>F2LXY7_HIPMA</name>
<dbReference type="EMBL" id="CP002606">
    <property type="protein sequence ID" value="AEA33252.1"/>
    <property type="molecule type" value="Genomic_DNA"/>
</dbReference>
<evidence type="ECO:0000256" key="3">
    <source>
        <dbReference type="ARBA" id="ARBA00020776"/>
    </source>
</evidence>
<accession>F2LXY7</accession>
<dbReference type="InterPro" id="IPR021886">
    <property type="entry name" value="MgsA_C"/>
</dbReference>
<dbReference type="GO" id="GO:0008047">
    <property type="term" value="F:enzyme activator activity"/>
    <property type="evidence" value="ECO:0007669"/>
    <property type="project" value="TreeGrafter"/>
</dbReference>
<dbReference type="InterPro" id="IPR032423">
    <property type="entry name" value="AAA_assoc_2"/>
</dbReference>
<dbReference type="GO" id="GO:0006261">
    <property type="term" value="P:DNA-templated DNA replication"/>
    <property type="evidence" value="ECO:0007669"/>
    <property type="project" value="TreeGrafter"/>
</dbReference>
<gene>
    <name evidence="7" type="ordered locus">Hipma_0275</name>
</gene>
<protein>
    <recommendedName>
        <fullName evidence="3">Replication-associated recombination protein A</fullName>
    </recommendedName>
</protein>
<dbReference type="Gene3D" id="1.10.3710.10">
    <property type="entry name" value="DNA polymerase III clamp loader subunits, C-terminal domain"/>
    <property type="match status" value="1"/>
</dbReference>
<keyword evidence="5" id="KW-0067">ATP-binding</keyword>
<proteinExistence type="inferred from homology"/>
<evidence type="ECO:0000256" key="1">
    <source>
        <dbReference type="ARBA" id="ARBA00002393"/>
    </source>
</evidence>
<dbReference type="RefSeq" id="WP_013681296.1">
    <property type="nucleotide sequence ID" value="NC_015318.1"/>
</dbReference>
<dbReference type="STRING" id="760142.Hipma_0275"/>
<dbReference type="AlphaFoldDB" id="F2LXY7"/>
<evidence type="ECO:0000256" key="5">
    <source>
        <dbReference type="ARBA" id="ARBA00022840"/>
    </source>
</evidence>
<evidence type="ECO:0000259" key="6">
    <source>
        <dbReference type="SMART" id="SM00382"/>
    </source>
</evidence>
<dbReference type="SUPFAM" id="SSF52540">
    <property type="entry name" value="P-loop containing nucleoside triphosphate hydrolases"/>
    <property type="match status" value="1"/>
</dbReference>
<dbReference type="Proteomes" id="UP000008139">
    <property type="component" value="Chromosome"/>
</dbReference>
<dbReference type="OrthoDB" id="9778364at2"/>
<dbReference type="PANTHER" id="PTHR13779:SF7">
    <property type="entry name" value="ATPASE WRNIP1"/>
    <property type="match status" value="1"/>
</dbReference>
<dbReference type="GO" id="GO:0003677">
    <property type="term" value="F:DNA binding"/>
    <property type="evidence" value="ECO:0007669"/>
    <property type="project" value="InterPro"/>
</dbReference>
<dbReference type="GO" id="GO:0016887">
    <property type="term" value="F:ATP hydrolysis activity"/>
    <property type="evidence" value="ECO:0007669"/>
    <property type="project" value="InterPro"/>
</dbReference>
<dbReference type="Pfam" id="PF16193">
    <property type="entry name" value="AAA_assoc_2"/>
    <property type="match status" value="1"/>
</dbReference>
<evidence type="ECO:0000313" key="8">
    <source>
        <dbReference type="Proteomes" id="UP000008139"/>
    </source>
</evidence>
<dbReference type="KEGG" id="hmr:Hipma_0275"/>
<dbReference type="Gene3D" id="1.20.272.10">
    <property type="match status" value="1"/>
</dbReference>
<dbReference type="Gene3D" id="3.40.50.300">
    <property type="entry name" value="P-loop containing nucleotide triphosphate hydrolases"/>
    <property type="match status" value="1"/>
</dbReference>
<dbReference type="CDD" id="cd00009">
    <property type="entry name" value="AAA"/>
    <property type="match status" value="1"/>
</dbReference>
<dbReference type="InterPro" id="IPR027417">
    <property type="entry name" value="P-loop_NTPase"/>
</dbReference>
<sequence>MGEGDCGSFDELVGQPHLFGRGKPLYLFYHSDDKPPSLVLFGPPGVGKTTYAKLLAKKHRLDFFYLNATDCPTKTLKDTLKKGSKEAPILVVIDEIHRFDKKQQDVLLPFLEDGSVVMVGTSTFNPYFRLTKALRSRCFVYEFKRLNESDLKRLAKRFIEIDEHLLDKLVLHASGDARKLINMIKILKQQNDIDGNSIESLFSLNLGYSNETERYDLVSAFIKSMRGSDVDAALYYLARLLEAGEDVEFIARRMCIFASEDIGLADSHAVVLANAVLQIVKEIGMPEARIPLAHCCVYLSKAKKSNSCYIAINKAVKDIKEGNIMDIPKHLQVKGRSLYLYPHNFKGGKVDQIYTQKPVKYFTSKENDLI</sequence>
<dbReference type="FunCoup" id="F2LXY7">
    <property type="interactions" value="218"/>
</dbReference>
<dbReference type="InterPro" id="IPR051314">
    <property type="entry name" value="AAA_ATPase_RarA/MGS1/WRNIP1"/>
</dbReference>
<dbReference type="Pfam" id="PF00004">
    <property type="entry name" value="AAA"/>
    <property type="match status" value="1"/>
</dbReference>